<reference evidence="2 3" key="1">
    <citation type="submission" date="2016-02" db="EMBL/GenBank/DDBJ databases">
        <title>Genome sequence of Halalkalicoccus paucihalophilus DSM 24557.</title>
        <authorList>
            <person name="Poehlein A."/>
            <person name="Daniel R."/>
        </authorList>
    </citation>
    <scope>NUCLEOTIDE SEQUENCE [LARGE SCALE GENOMIC DNA]</scope>
    <source>
        <strain evidence="2 3">DSM 24557</strain>
    </source>
</reference>
<dbReference type="Proteomes" id="UP000075321">
    <property type="component" value="Unassembled WGS sequence"/>
</dbReference>
<dbReference type="PANTHER" id="PTHR43437:SF3">
    <property type="entry name" value="HYDROXYACYL-THIOESTER DEHYDRATASE TYPE 2, MITOCHONDRIAL"/>
    <property type="match status" value="1"/>
</dbReference>
<dbReference type="Gene3D" id="3.10.129.10">
    <property type="entry name" value="Hotdog Thioesterase"/>
    <property type="match status" value="1"/>
</dbReference>
<dbReference type="InterPro" id="IPR050965">
    <property type="entry name" value="UPF0336/Enoyl-CoA_hydratase"/>
</dbReference>
<organism evidence="2 3">
    <name type="scientific">Halalkalicoccus paucihalophilus</name>
    <dbReference type="NCBI Taxonomy" id="1008153"/>
    <lineage>
        <taxon>Archaea</taxon>
        <taxon>Methanobacteriati</taxon>
        <taxon>Methanobacteriota</taxon>
        <taxon>Stenosarchaea group</taxon>
        <taxon>Halobacteria</taxon>
        <taxon>Halobacteriales</taxon>
        <taxon>Halococcaceae</taxon>
        <taxon>Halalkalicoccus</taxon>
    </lineage>
</organism>
<dbReference type="EMBL" id="LTAZ01000005">
    <property type="protein sequence ID" value="KYH25889.1"/>
    <property type="molecule type" value="Genomic_DNA"/>
</dbReference>
<dbReference type="GO" id="GO:0019171">
    <property type="term" value="F:(3R)-hydroxyacyl-[acyl-carrier-protein] dehydratase activity"/>
    <property type="evidence" value="ECO:0007669"/>
    <property type="project" value="TreeGrafter"/>
</dbReference>
<dbReference type="InterPro" id="IPR002539">
    <property type="entry name" value="MaoC-like_dom"/>
</dbReference>
<dbReference type="AlphaFoldDB" id="A0A151AE19"/>
<dbReference type="Pfam" id="PF01575">
    <property type="entry name" value="MaoC_dehydratas"/>
    <property type="match status" value="1"/>
</dbReference>
<keyword evidence="3" id="KW-1185">Reference proteome</keyword>
<dbReference type="SUPFAM" id="SSF54637">
    <property type="entry name" value="Thioesterase/thiol ester dehydrase-isomerase"/>
    <property type="match status" value="1"/>
</dbReference>
<protein>
    <submittedName>
        <fullName evidence="2">Bifunctional enoyl-CoA hydratase/phosphate acetyltransferase</fullName>
    </submittedName>
</protein>
<name>A0A151AE19_9EURY</name>
<dbReference type="PANTHER" id="PTHR43437">
    <property type="entry name" value="HYDROXYACYL-THIOESTER DEHYDRATASE TYPE 2, MITOCHONDRIAL-RELATED"/>
    <property type="match status" value="1"/>
</dbReference>
<keyword evidence="2" id="KW-0808">Transferase</keyword>
<evidence type="ECO:0000313" key="2">
    <source>
        <dbReference type="EMBL" id="KYH25889.1"/>
    </source>
</evidence>
<gene>
    <name evidence="2" type="ORF">HAPAU_25670</name>
</gene>
<dbReference type="OrthoDB" id="167740at2157"/>
<dbReference type="GO" id="GO:0006633">
    <property type="term" value="P:fatty acid biosynthetic process"/>
    <property type="evidence" value="ECO:0007669"/>
    <property type="project" value="TreeGrafter"/>
</dbReference>
<accession>A0A151AE19</accession>
<feature type="domain" description="MaoC-like" evidence="1">
    <location>
        <begin position="14"/>
        <end position="98"/>
    </location>
</feature>
<dbReference type="GO" id="GO:0016740">
    <property type="term" value="F:transferase activity"/>
    <property type="evidence" value="ECO:0007669"/>
    <property type="project" value="UniProtKB-KW"/>
</dbReference>
<evidence type="ECO:0000313" key="3">
    <source>
        <dbReference type="Proteomes" id="UP000075321"/>
    </source>
</evidence>
<dbReference type="PATRIC" id="fig|1008153.3.peg.2616"/>
<dbReference type="InterPro" id="IPR029069">
    <property type="entry name" value="HotDog_dom_sf"/>
</dbReference>
<comment type="caution">
    <text evidence="2">The sequence shown here is derived from an EMBL/GenBank/DDBJ whole genome shotgun (WGS) entry which is preliminary data.</text>
</comment>
<sequence length="128" mass="14528">MQTEPPVEGDTYIHERTFTHEDVRRFGEISGDTQSIHTDPDEEGRLVVQGLLTATIPTKIGGDQEFIARTMEYDFRRPVYTGETITCEWTTETVKERADRYEASGTAVCRNEEGTTVMAGYFEGIVRK</sequence>
<proteinExistence type="predicted"/>
<dbReference type="RefSeq" id="WP_066383033.1">
    <property type="nucleotide sequence ID" value="NZ_LTAZ01000005.1"/>
</dbReference>
<evidence type="ECO:0000259" key="1">
    <source>
        <dbReference type="Pfam" id="PF01575"/>
    </source>
</evidence>